<dbReference type="InterPro" id="IPR034660">
    <property type="entry name" value="DinB/YfiT-like"/>
</dbReference>
<dbReference type="RefSeq" id="WP_089294368.1">
    <property type="nucleotide sequence ID" value="NZ_BOMU01000053.1"/>
</dbReference>
<sequence length="207" mass="21884">MDFRRTFRSAAIAYAGLVATLPPDHLDVPALGEWTLRELLGHTVSSALRQVPDVLGTRSPQVDVETAEGYFAFAREAPAELLAAATAASADDARAGGKLLGDRPSDHVSALIGRATEALSRVNDDDVVTTPVGGMRVRDWIPTRTFELVVHGLDTAAALDLPLDLPLETIAESLTLASRTTLAIGAGIPLLRALTGRSPLPPNFSMI</sequence>
<proteinExistence type="predicted"/>
<name>A0A238ZMM5_9ACTN</name>
<keyword evidence="2" id="KW-0670">Pyruvate</keyword>
<organism evidence="2 3">
    <name type="scientific">Actinoplanes regularis</name>
    <dbReference type="NCBI Taxonomy" id="52697"/>
    <lineage>
        <taxon>Bacteria</taxon>
        <taxon>Bacillati</taxon>
        <taxon>Actinomycetota</taxon>
        <taxon>Actinomycetes</taxon>
        <taxon>Micromonosporales</taxon>
        <taxon>Micromonosporaceae</taxon>
        <taxon>Actinoplanes</taxon>
    </lineage>
</organism>
<dbReference type="Pfam" id="PF11716">
    <property type="entry name" value="MDMPI_N"/>
    <property type="match status" value="1"/>
</dbReference>
<evidence type="ECO:0000313" key="2">
    <source>
        <dbReference type="EMBL" id="SNR84665.1"/>
    </source>
</evidence>
<accession>A0A238ZMM5</accession>
<feature type="domain" description="Mycothiol-dependent maleylpyruvate isomerase metal-binding" evidence="1">
    <location>
        <begin position="8"/>
        <end position="154"/>
    </location>
</feature>
<keyword evidence="2" id="KW-0413">Isomerase</keyword>
<dbReference type="Gene3D" id="1.20.120.450">
    <property type="entry name" value="dinb family like domain"/>
    <property type="match status" value="1"/>
</dbReference>
<dbReference type="SUPFAM" id="SSF109854">
    <property type="entry name" value="DinB/YfiT-like putative metalloenzymes"/>
    <property type="match status" value="1"/>
</dbReference>
<evidence type="ECO:0000259" key="1">
    <source>
        <dbReference type="Pfam" id="PF11716"/>
    </source>
</evidence>
<dbReference type="GO" id="GO:0046872">
    <property type="term" value="F:metal ion binding"/>
    <property type="evidence" value="ECO:0007669"/>
    <property type="project" value="InterPro"/>
</dbReference>
<dbReference type="AlphaFoldDB" id="A0A238ZMM5"/>
<keyword evidence="3" id="KW-1185">Reference proteome</keyword>
<dbReference type="InterPro" id="IPR024344">
    <property type="entry name" value="MDMPI_metal-binding"/>
</dbReference>
<dbReference type="GO" id="GO:0016853">
    <property type="term" value="F:isomerase activity"/>
    <property type="evidence" value="ECO:0007669"/>
    <property type="project" value="UniProtKB-KW"/>
</dbReference>
<protein>
    <submittedName>
        <fullName evidence="2">Mycothiol maleylpyruvate isomerase N-terminal domain-containing protein</fullName>
    </submittedName>
</protein>
<dbReference type="EMBL" id="FZNR01000006">
    <property type="protein sequence ID" value="SNR84665.1"/>
    <property type="molecule type" value="Genomic_DNA"/>
</dbReference>
<reference evidence="2 3" key="1">
    <citation type="submission" date="2017-06" db="EMBL/GenBank/DDBJ databases">
        <authorList>
            <person name="Kim H.J."/>
            <person name="Triplett B.A."/>
        </authorList>
    </citation>
    <scope>NUCLEOTIDE SEQUENCE [LARGE SCALE GENOMIC DNA]</scope>
    <source>
        <strain evidence="2 3">DSM 43151</strain>
    </source>
</reference>
<dbReference type="OrthoDB" id="3292744at2"/>
<evidence type="ECO:0000313" key="3">
    <source>
        <dbReference type="Proteomes" id="UP000198415"/>
    </source>
</evidence>
<dbReference type="Proteomes" id="UP000198415">
    <property type="component" value="Unassembled WGS sequence"/>
</dbReference>
<gene>
    <name evidence="2" type="ORF">SAMN06264365_106162</name>
</gene>